<dbReference type="Gene3D" id="3.90.320.10">
    <property type="match status" value="1"/>
</dbReference>
<evidence type="ECO:0000313" key="2">
    <source>
        <dbReference type="Proteomes" id="UP001159405"/>
    </source>
</evidence>
<dbReference type="InterPro" id="IPR051703">
    <property type="entry name" value="NF-kappa-B_Signaling_Reg"/>
</dbReference>
<dbReference type="SUPFAM" id="SSF52980">
    <property type="entry name" value="Restriction endonuclease-like"/>
    <property type="match status" value="1"/>
</dbReference>
<accession>A0ABN8R3M4</accession>
<name>A0ABN8R3M4_9CNID</name>
<dbReference type="Proteomes" id="UP001159405">
    <property type="component" value="Unassembled WGS sequence"/>
</dbReference>
<comment type="caution">
    <text evidence="1">The sequence shown here is derived from an EMBL/GenBank/DDBJ whole genome shotgun (WGS) entry which is preliminary data.</text>
</comment>
<dbReference type="EMBL" id="CALNXK010000181">
    <property type="protein sequence ID" value="CAH3173396.1"/>
    <property type="molecule type" value="Genomic_DNA"/>
</dbReference>
<dbReference type="InterPro" id="IPR011604">
    <property type="entry name" value="PDDEXK-like_dom_sf"/>
</dbReference>
<evidence type="ECO:0000313" key="1">
    <source>
        <dbReference type="EMBL" id="CAH3173396.1"/>
    </source>
</evidence>
<dbReference type="PANTHER" id="PTHR46609:SF6">
    <property type="entry name" value="EXONUCLEASE, PHAGE-TYPE_RECB, C-TERMINAL DOMAIN-CONTAINING PROTEIN-RELATED"/>
    <property type="match status" value="1"/>
</dbReference>
<gene>
    <name evidence="1" type="ORF">PLOB_00014057</name>
</gene>
<keyword evidence="2" id="KW-1185">Reference proteome</keyword>
<dbReference type="InterPro" id="IPR011335">
    <property type="entry name" value="Restrct_endonuc-II-like"/>
</dbReference>
<reference evidence="1 2" key="1">
    <citation type="submission" date="2022-05" db="EMBL/GenBank/DDBJ databases">
        <authorList>
            <consortium name="Genoscope - CEA"/>
            <person name="William W."/>
        </authorList>
    </citation>
    <scope>NUCLEOTIDE SEQUENCE [LARGE SCALE GENOMIC DNA]</scope>
</reference>
<organism evidence="1 2">
    <name type="scientific">Porites lobata</name>
    <dbReference type="NCBI Taxonomy" id="104759"/>
    <lineage>
        <taxon>Eukaryota</taxon>
        <taxon>Metazoa</taxon>
        <taxon>Cnidaria</taxon>
        <taxon>Anthozoa</taxon>
        <taxon>Hexacorallia</taxon>
        <taxon>Scleractinia</taxon>
        <taxon>Fungiina</taxon>
        <taxon>Poritidae</taxon>
        <taxon>Porites</taxon>
    </lineage>
</organism>
<proteinExistence type="predicted"/>
<dbReference type="PANTHER" id="PTHR46609">
    <property type="entry name" value="EXONUCLEASE, PHAGE-TYPE/RECB, C-TERMINAL DOMAIN-CONTAINING PROTEIN"/>
    <property type="match status" value="1"/>
</dbReference>
<evidence type="ECO:0008006" key="3">
    <source>
        <dbReference type="Google" id="ProtNLM"/>
    </source>
</evidence>
<protein>
    <recommendedName>
        <fullName evidence="3">YqaJ viral recombinase domain-containing protein</fullName>
    </recommendedName>
</protein>
<sequence length="173" mass="19471">MQCHGDQCVRTTLLLHNYVSTISCKEYKKTGLWVVSDDKGCTWLGVSPNGIVDGEIVVEIKCPYMGGNPYPYRKVPITYIPQCQLEIDEQFIQNLLQHLKTFWTDAVEGRPPTLMSGNVQMLKKTAKEITDNSKLLRQISPATADFNPSSSTMDALLEAIILRGCKDNFTNQR</sequence>